<protein>
    <submittedName>
        <fullName evidence="2">Oncostatin-M</fullName>
    </submittedName>
</protein>
<proteinExistence type="predicted"/>
<accession>A0AC54Z4L9</accession>
<name>A0AC54Z4L9_ORYAF</name>
<sequence length="251" mass="28202">MWVQLTQRTQLGLVLGLLLLCTEAIGVGPSEYKAFYQLQQQARILKDTSKLLEPYMRIQGLDNLDLKGACKERPGAFPGVEALQKLSKQGFLQTLNATVSLVLHRLAACQQAAHLTTESQDWKELCFAERYLLGIRNNIVSLTRLLNGSSETAATPRVDPGALPPPTLSQDSFQVKLDGCKFLQGFHHFMSSVAHVSGKWAEPPRRNRRHSPCWALRGRARRMRPALRGQPHGTRPSRKAKRPVLRRLLPR</sequence>
<reference evidence="2" key="1">
    <citation type="submission" date="2025-08" db="UniProtKB">
        <authorList>
            <consortium name="RefSeq"/>
        </authorList>
    </citation>
    <scope>IDENTIFICATION</scope>
</reference>
<evidence type="ECO:0000313" key="2">
    <source>
        <dbReference type="RefSeq" id="XP_042637871.1"/>
    </source>
</evidence>
<organism evidence="1 2">
    <name type="scientific">Orycteropus afer afer</name>
    <dbReference type="NCBI Taxonomy" id="1230840"/>
    <lineage>
        <taxon>Eukaryota</taxon>
        <taxon>Metazoa</taxon>
        <taxon>Chordata</taxon>
        <taxon>Craniata</taxon>
        <taxon>Vertebrata</taxon>
        <taxon>Euteleostomi</taxon>
        <taxon>Mammalia</taxon>
        <taxon>Eutheria</taxon>
        <taxon>Afrotheria</taxon>
        <taxon>Tubulidentata</taxon>
        <taxon>Orycteropodidae</taxon>
        <taxon>Orycteropus</taxon>
    </lineage>
</organism>
<keyword evidence="1" id="KW-1185">Reference proteome</keyword>
<dbReference type="Proteomes" id="UP000694850">
    <property type="component" value="Unplaced"/>
</dbReference>
<dbReference type="RefSeq" id="XP_042637871.1">
    <property type="nucleotide sequence ID" value="XM_042781937.1"/>
</dbReference>
<evidence type="ECO:0000313" key="1">
    <source>
        <dbReference type="Proteomes" id="UP000694850"/>
    </source>
</evidence>
<gene>
    <name evidence="2" type="primary">OSM</name>
</gene>